<proteinExistence type="predicted"/>
<evidence type="ECO:0000313" key="2">
    <source>
        <dbReference type="Proteomes" id="UP000198984"/>
    </source>
</evidence>
<keyword evidence="2" id="KW-1185">Reference proteome</keyword>
<evidence type="ECO:0008006" key="3">
    <source>
        <dbReference type="Google" id="ProtNLM"/>
    </source>
</evidence>
<name>A0A1H7PY03_9BACT</name>
<accession>A0A1H7PY03</accession>
<reference evidence="1 2" key="1">
    <citation type="submission" date="2016-10" db="EMBL/GenBank/DDBJ databases">
        <authorList>
            <person name="de Groot N.N."/>
        </authorList>
    </citation>
    <scope>NUCLEOTIDE SEQUENCE [LARGE SCALE GENOMIC DNA]</scope>
    <source>
        <strain evidence="1 2">DSM 21039</strain>
    </source>
</reference>
<evidence type="ECO:0000313" key="1">
    <source>
        <dbReference type="EMBL" id="SEL40613.1"/>
    </source>
</evidence>
<dbReference type="Gene3D" id="3.40.50.12370">
    <property type="match status" value="1"/>
</dbReference>
<sequence>MKKILLAFDDGHYSNGAFEFARRLNEIEPILLTGVFLPQVDFTGALNYANGGAGTFLPIIEDYYPDIIARQVKMFEEACVRHQIEFRVHKDHLDFAMPELRKETRFADLLILGSEKFYSNIGAEIPNEYLRMALHEAECPVILAPEDFNFPASNVLAYDGSADAVYAIKSFSSLFPELCGNSTTLVYSSNKSNPEMPDLPYIQELAARHFADLNLEVLAADPGKYFETWLNEIKDPILVCGSFGRSGISRTFKQSFVTQVTGSHRLPVFITHR</sequence>
<dbReference type="OrthoDB" id="659195at2"/>
<organism evidence="1 2">
    <name type="scientific">Chitinophaga rupis</name>
    <dbReference type="NCBI Taxonomy" id="573321"/>
    <lineage>
        <taxon>Bacteria</taxon>
        <taxon>Pseudomonadati</taxon>
        <taxon>Bacteroidota</taxon>
        <taxon>Chitinophagia</taxon>
        <taxon>Chitinophagales</taxon>
        <taxon>Chitinophagaceae</taxon>
        <taxon>Chitinophaga</taxon>
    </lineage>
</organism>
<dbReference type="Proteomes" id="UP000198984">
    <property type="component" value="Unassembled WGS sequence"/>
</dbReference>
<dbReference type="AlphaFoldDB" id="A0A1H7PY03"/>
<dbReference type="EMBL" id="FOBB01000002">
    <property type="protein sequence ID" value="SEL40613.1"/>
    <property type="molecule type" value="Genomic_DNA"/>
</dbReference>
<dbReference type="STRING" id="573321.SAMN04488505_102199"/>
<dbReference type="RefSeq" id="WP_089909026.1">
    <property type="nucleotide sequence ID" value="NZ_FOBB01000002.1"/>
</dbReference>
<dbReference type="SUPFAM" id="SSF52402">
    <property type="entry name" value="Adenine nucleotide alpha hydrolases-like"/>
    <property type="match status" value="2"/>
</dbReference>
<protein>
    <recommendedName>
        <fullName evidence="3">Nucleotide-binding universal stress protein, UspA family</fullName>
    </recommendedName>
</protein>
<gene>
    <name evidence="1" type="ORF">SAMN04488505_102199</name>
</gene>